<evidence type="ECO:0000313" key="3">
    <source>
        <dbReference type="Proteomes" id="UP000594262"/>
    </source>
</evidence>
<feature type="coiled-coil region" evidence="1">
    <location>
        <begin position="283"/>
        <end position="380"/>
    </location>
</feature>
<organism evidence="2 3">
    <name type="scientific">Clytia hemisphaerica</name>
    <dbReference type="NCBI Taxonomy" id="252671"/>
    <lineage>
        <taxon>Eukaryota</taxon>
        <taxon>Metazoa</taxon>
        <taxon>Cnidaria</taxon>
        <taxon>Hydrozoa</taxon>
        <taxon>Hydroidolina</taxon>
        <taxon>Leptothecata</taxon>
        <taxon>Obeliida</taxon>
        <taxon>Clytiidae</taxon>
        <taxon>Clytia</taxon>
    </lineage>
</organism>
<name>A0A7M5VD45_9CNID</name>
<feature type="coiled-coil region" evidence="1">
    <location>
        <begin position="405"/>
        <end position="488"/>
    </location>
</feature>
<reference evidence="2" key="1">
    <citation type="submission" date="2021-01" db="UniProtKB">
        <authorList>
            <consortium name="EnsemblMetazoa"/>
        </authorList>
    </citation>
    <scope>IDENTIFICATION</scope>
</reference>
<sequence>MMDPSAYESLLTNENTKSVLKKHDNKGTEDYTINDYRKKCSQLELRLAEESSNYNLEIGKLHEKISKIQSSFEKNELIRQKLEYELTVSQQETNKEKRKRAEDQKNFKYEIEQLQVHITSLQSKLEYSESELSEVKQEYELRLFKDEENLKKVEGSVRQVKKENEVIYQEKLAAEQLIIVWKNKHEEVLEKCQVIEKQFQDQSFTIQKLLKEGEYATTLESELVGKMKHLQDHIQNVEENIQAERAAHLETKFNTEVVQLKLKETESILEMEKVKLIESRQSLENADKKFRELEGAYHKERDNLNQYKLKFDKTKEELHLHKTQIAAKDKHLDGITAEVKNYNQHVSEVVEELDKTKETLVKIEKEKKKAYREVEYLMNNYKLVSDIVISPVKGCDAELSFLDIVHKLRQMMERFQDNVMDIQNKHKETLLMLDKLEQECSVHREVAWNKDRALEEAERLVKNAQNNLSKCQVKCASYEERINRLLKEDQNHKQIMDGKDTQILELKQQTCKTTFEVDQIYQVHMRNMQSIYDLLMRNPSSEESRINQGTFTVDELKDMIVNRINENSESLQVLSQKYQTLCEELKKGKEDLHHHKSGIKRLQKLNAQVLSQTEKSLTESQQISEKEKQKHQDEILVLKSRLKVLHEEHEHLLVKFQDVPVDQLSTILQRLDSYEQINYLNNLLSGVLWGILYQYHALVYQKKLINHMLQDAGLFKNEIIDIAQSLEEAITGRRNEKLVRRIPRNGIFKFRRYTIVVLAVNRLLKIKSSKTCCILQQKPSYGHNGLIFLDKVGSSAASLSGQLSKENTFQCKLPADSDLISIGKFYSHFLQHTGELLKTSSTLSFKESNYEDSLLGRLGNGLHRIIHRDNKKARYSNSETLVDILRQHILQFTSKLHQLENRNV</sequence>
<keyword evidence="1" id="KW-0175">Coiled coil</keyword>
<dbReference type="OrthoDB" id="287623at2759"/>
<dbReference type="AlphaFoldDB" id="A0A7M5VD45"/>
<dbReference type="Proteomes" id="UP000594262">
    <property type="component" value="Unplaced"/>
</dbReference>
<dbReference type="PANTHER" id="PTHR37476:SF1">
    <property type="entry name" value="COILED-COIL DOMAIN-CONTAINING PROTEIN 171"/>
    <property type="match status" value="1"/>
</dbReference>
<accession>A0A7M5VD45</accession>
<keyword evidence="3" id="KW-1185">Reference proteome</keyword>
<dbReference type="EnsemblMetazoa" id="CLYHEMT009023.1">
    <property type="protein sequence ID" value="CLYHEMP009023.1"/>
    <property type="gene ID" value="CLYHEMG009023"/>
</dbReference>
<evidence type="ECO:0000313" key="2">
    <source>
        <dbReference type="EnsemblMetazoa" id="CLYHEMP009023.1"/>
    </source>
</evidence>
<dbReference type="PANTHER" id="PTHR37476">
    <property type="entry name" value="COILED-COIL DOMAIN-CONTAINING PROTEIN 171"/>
    <property type="match status" value="1"/>
</dbReference>
<proteinExistence type="predicted"/>
<protein>
    <submittedName>
        <fullName evidence="2">Uncharacterized protein</fullName>
    </submittedName>
</protein>
<evidence type="ECO:0000256" key="1">
    <source>
        <dbReference type="SAM" id="Coils"/>
    </source>
</evidence>
<dbReference type="GeneID" id="136811448"/>
<dbReference type="RefSeq" id="XP_066924157.1">
    <property type="nucleotide sequence ID" value="XM_067068056.1"/>
</dbReference>